<proteinExistence type="predicted"/>
<dbReference type="AlphaFoldDB" id="A0A150GYT8"/>
<evidence type="ECO:0000313" key="1">
    <source>
        <dbReference type="EMBL" id="KXZ54991.1"/>
    </source>
</evidence>
<organism evidence="1 2">
    <name type="scientific">Gonium pectorale</name>
    <name type="common">Green alga</name>
    <dbReference type="NCBI Taxonomy" id="33097"/>
    <lineage>
        <taxon>Eukaryota</taxon>
        <taxon>Viridiplantae</taxon>
        <taxon>Chlorophyta</taxon>
        <taxon>core chlorophytes</taxon>
        <taxon>Chlorophyceae</taxon>
        <taxon>CS clade</taxon>
        <taxon>Chlamydomonadales</taxon>
        <taxon>Volvocaceae</taxon>
        <taxon>Gonium</taxon>
    </lineage>
</organism>
<comment type="caution">
    <text evidence="1">The sequence shown here is derived from an EMBL/GenBank/DDBJ whole genome shotgun (WGS) entry which is preliminary data.</text>
</comment>
<reference evidence="2" key="1">
    <citation type="journal article" date="2016" name="Nat. Commun.">
        <title>The Gonium pectorale genome demonstrates co-option of cell cycle regulation during the evolution of multicellularity.</title>
        <authorList>
            <person name="Hanschen E.R."/>
            <person name="Marriage T.N."/>
            <person name="Ferris P.J."/>
            <person name="Hamaji T."/>
            <person name="Toyoda A."/>
            <person name="Fujiyama A."/>
            <person name="Neme R."/>
            <person name="Noguchi H."/>
            <person name="Minakuchi Y."/>
            <person name="Suzuki M."/>
            <person name="Kawai-Toyooka H."/>
            <person name="Smith D.R."/>
            <person name="Sparks H."/>
            <person name="Anderson J."/>
            <person name="Bakaric R."/>
            <person name="Luria V."/>
            <person name="Karger A."/>
            <person name="Kirschner M.W."/>
            <person name="Durand P.M."/>
            <person name="Michod R.E."/>
            <person name="Nozaki H."/>
            <person name="Olson B.J."/>
        </authorList>
    </citation>
    <scope>NUCLEOTIDE SEQUENCE [LARGE SCALE GENOMIC DNA]</scope>
    <source>
        <strain evidence="2">NIES-2863</strain>
    </source>
</reference>
<protein>
    <submittedName>
        <fullName evidence="1">Uncharacterized protein</fullName>
    </submittedName>
</protein>
<dbReference type="Proteomes" id="UP000075714">
    <property type="component" value="Unassembled WGS sequence"/>
</dbReference>
<gene>
    <name evidence="1" type="ORF">GPECTOR_3g156</name>
</gene>
<keyword evidence="2" id="KW-1185">Reference proteome</keyword>
<evidence type="ECO:0000313" key="2">
    <source>
        <dbReference type="Proteomes" id="UP000075714"/>
    </source>
</evidence>
<dbReference type="EMBL" id="LSYV01000004">
    <property type="protein sequence ID" value="KXZ54991.1"/>
    <property type="molecule type" value="Genomic_DNA"/>
</dbReference>
<name>A0A150GYT8_GONPE</name>
<accession>A0A150GYT8</accession>
<sequence length="239" mass="25650">MVTSFQDALRGVVRLASSPGKAPRVRNVQKATNKLLVVAAKYPDLCFEVETREQLLSTRVATTNDSVHALPGIDLYKAKEMMYMIVQDEEVMLELSRKIQDTLPAAMHSAETLALACLMAAEQLGGDAPSASLLAEAGPELLQVQRLGALLEEFRLIRKTIKAQTAAVMEEVKAIAKEAITKEALAEKAIAEEAITEEAIAAANNDDQQQEDGDDNDVGADGADGVILVSLLQCFSTPA</sequence>